<evidence type="ECO:0000259" key="8">
    <source>
        <dbReference type="PROSITE" id="PS50067"/>
    </source>
</evidence>
<gene>
    <name evidence="9" type="ORF">CAUJ_LOCUS14124</name>
</gene>
<sequence>MEIYNEKIRDLLNTNNTNLTIRQTEEGKSSIPGLEEVTVTSTQEVYDVLAKGRKNKAVAATEANIESSRSHVIVRVVVSATNRITGNSTVGRLNLVDLAGSERVSQTNATGQLLKEAQAINKSGRVSSVRSEQIRTAPTTILLLWSFSRNGTGTASRESSLATTPADQPMTLRLYTPLSWCIRPYTALPSAPFLVLHGDRWSWRLTGEVVFKKRRNRSSSSGNASVARFVDHLAQDGRPASWCSGDLRVFSGVGVLDRLSSLVVQVIVLEMGCDSLVGRSACPVVCLRRSAFYTPSSGCVRLAATFALVFVSRCLYVSARGWRAIFSTLCVNSGRLSSTFGVLPGNQVRTDLLLFSSFLPPLSSAQIFLVRKCFWPSRFLSWSSCLRAVDEIMMLPSLALQVIDLNICDWDRHRVSRLQDVVCYQEAHLSCSAVQIIIGDVQSAFTVYSSFSTPDWSDRRQDRLTKYASSVYGVGLRTSSVDGVRMLPSLALQVIDLNICDWDRHRKFAVAVPLLSVHLIFSAVQIIIGNVQSAFTVYSSEWDSGWSLVTLFLGPVVCLRRSAFYTPLGYCVRLLPTFALTVLVPLSLSELGNVVLALRQNQKHIPFRNCQLTRILEDSLNGDSKTLVIVHLSPDISSVNESISSVNFAEKIGQVNNRSGTLRRDPVRRSLTGVKKDLTASPRK</sequence>
<keyword evidence="6" id="KW-0493">Microtubule</keyword>
<dbReference type="GO" id="GO:0003777">
    <property type="term" value="F:microtubule motor activity"/>
    <property type="evidence" value="ECO:0007669"/>
    <property type="project" value="InterPro"/>
</dbReference>
<dbReference type="InterPro" id="IPR019821">
    <property type="entry name" value="Kinesin_motor_CS"/>
</dbReference>
<accession>A0A8S1HSF2</accession>
<dbReference type="GO" id="GO:0005524">
    <property type="term" value="F:ATP binding"/>
    <property type="evidence" value="ECO:0007669"/>
    <property type="project" value="UniProtKB-KW"/>
</dbReference>
<dbReference type="SMART" id="SM00129">
    <property type="entry name" value="KISc"/>
    <property type="match status" value="1"/>
</dbReference>
<keyword evidence="4" id="KW-0206">Cytoskeleton</keyword>
<evidence type="ECO:0000256" key="6">
    <source>
        <dbReference type="RuleBase" id="RU000394"/>
    </source>
</evidence>
<dbReference type="InterPro" id="IPR001752">
    <property type="entry name" value="Kinesin_motor_dom"/>
</dbReference>
<feature type="compositionally biased region" description="Basic and acidic residues" evidence="7">
    <location>
        <begin position="662"/>
        <end position="678"/>
    </location>
</feature>
<evidence type="ECO:0000313" key="10">
    <source>
        <dbReference type="Proteomes" id="UP000835052"/>
    </source>
</evidence>
<name>A0A8S1HSF2_9PELO</name>
<keyword evidence="6" id="KW-0505">Motor protein</keyword>
<dbReference type="PANTHER" id="PTHR47972:SF28">
    <property type="entry name" value="KINESIN-LIKE PROTEIN KLP-3"/>
    <property type="match status" value="1"/>
</dbReference>
<feature type="domain" description="Kinesin motor" evidence="8">
    <location>
        <begin position="1"/>
        <end position="123"/>
    </location>
</feature>
<evidence type="ECO:0000313" key="9">
    <source>
        <dbReference type="EMBL" id="CAD6198218.1"/>
    </source>
</evidence>
<dbReference type="Gene3D" id="1.20.58.1980">
    <property type="match status" value="1"/>
</dbReference>
<keyword evidence="4" id="KW-0963">Cytoplasm</keyword>
<evidence type="ECO:0000256" key="3">
    <source>
        <dbReference type="ARBA" id="ARBA00022840"/>
    </source>
</evidence>
<organism evidence="9 10">
    <name type="scientific">Caenorhabditis auriculariae</name>
    <dbReference type="NCBI Taxonomy" id="2777116"/>
    <lineage>
        <taxon>Eukaryota</taxon>
        <taxon>Metazoa</taxon>
        <taxon>Ecdysozoa</taxon>
        <taxon>Nematoda</taxon>
        <taxon>Chromadorea</taxon>
        <taxon>Rhabditida</taxon>
        <taxon>Rhabditina</taxon>
        <taxon>Rhabditomorpha</taxon>
        <taxon>Rhabditoidea</taxon>
        <taxon>Rhabditidae</taxon>
        <taxon>Peloderinae</taxon>
        <taxon>Caenorhabditis</taxon>
    </lineage>
</organism>
<comment type="caution">
    <text evidence="9">The sequence shown here is derived from an EMBL/GenBank/DDBJ whole genome shotgun (WGS) entry which is preliminary data.</text>
</comment>
<dbReference type="SUPFAM" id="SSF52540">
    <property type="entry name" value="P-loop containing nucleoside triphosphate hydrolases"/>
    <property type="match status" value="2"/>
</dbReference>
<dbReference type="PROSITE" id="PS50067">
    <property type="entry name" value="KINESIN_MOTOR_2"/>
    <property type="match status" value="2"/>
</dbReference>
<dbReference type="Proteomes" id="UP000835052">
    <property type="component" value="Unassembled WGS sequence"/>
</dbReference>
<dbReference type="GO" id="GO:0007018">
    <property type="term" value="P:microtubule-based movement"/>
    <property type="evidence" value="ECO:0007669"/>
    <property type="project" value="InterPro"/>
</dbReference>
<dbReference type="Gene3D" id="3.40.850.10">
    <property type="entry name" value="Kinesin motor domain"/>
    <property type="match status" value="1"/>
</dbReference>
<keyword evidence="10" id="KW-1185">Reference proteome</keyword>
<dbReference type="GO" id="GO:0008017">
    <property type="term" value="F:microtubule binding"/>
    <property type="evidence" value="ECO:0007669"/>
    <property type="project" value="InterPro"/>
</dbReference>
<feature type="region of interest" description="Disordered" evidence="7">
    <location>
        <begin position="659"/>
        <end position="684"/>
    </location>
</feature>
<dbReference type="PRINTS" id="PR00380">
    <property type="entry name" value="KINESINHEAVY"/>
</dbReference>
<feature type="domain" description="Kinesin motor" evidence="8">
    <location>
        <begin position="586"/>
        <end position="655"/>
    </location>
</feature>
<comment type="similarity">
    <text evidence="5 6">Belongs to the TRAFAC class myosin-kinesin ATPase superfamily. Kinesin family.</text>
</comment>
<reference evidence="9" key="1">
    <citation type="submission" date="2020-10" db="EMBL/GenBank/DDBJ databases">
        <authorList>
            <person name="Kikuchi T."/>
        </authorList>
    </citation>
    <scope>NUCLEOTIDE SEQUENCE</scope>
    <source>
        <strain evidence="9">NKZ352</strain>
    </source>
</reference>
<evidence type="ECO:0000256" key="1">
    <source>
        <dbReference type="ARBA" id="ARBA00004245"/>
    </source>
</evidence>
<dbReference type="InterPro" id="IPR036961">
    <property type="entry name" value="Kinesin_motor_dom_sf"/>
</dbReference>
<dbReference type="PROSITE" id="PS00411">
    <property type="entry name" value="KINESIN_MOTOR_1"/>
    <property type="match status" value="1"/>
</dbReference>
<comment type="subcellular location">
    <subcellularLocation>
        <location evidence="1">Cytoplasm</location>
        <location evidence="1">Cytoskeleton</location>
    </subcellularLocation>
</comment>
<dbReference type="InterPro" id="IPR027417">
    <property type="entry name" value="P-loop_NTPase"/>
</dbReference>
<dbReference type="GO" id="GO:0005874">
    <property type="term" value="C:microtubule"/>
    <property type="evidence" value="ECO:0007669"/>
    <property type="project" value="UniProtKB-KW"/>
</dbReference>
<dbReference type="InterPro" id="IPR027640">
    <property type="entry name" value="Kinesin-like_fam"/>
</dbReference>
<dbReference type="Pfam" id="PF00225">
    <property type="entry name" value="Kinesin"/>
    <property type="match status" value="2"/>
</dbReference>
<dbReference type="AlphaFoldDB" id="A0A8S1HSF2"/>
<proteinExistence type="inferred from homology"/>
<dbReference type="OrthoDB" id="3176171at2759"/>
<evidence type="ECO:0000256" key="2">
    <source>
        <dbReference type="ARBA" id="ARBA00022741"/>
    </source>
</evidence>
<comment type="caution">
    <text evidence="5">Lacks conserved residue(s) required for the propagation of feature annotation.</text>
</comment>
<dbReference type="EMBL" id="CAJGYM010000118">
    <property type="protein sequence ID" value="CAD6198218.1"/>
    <property type="molecule type" value="Genomic_DNA"/>
</dbReference>
<keyword evidence="2 6" id="KW-0547">Nucleotide-binding</keyword>
<protein>
    <recommendedName>
        <fullName evidence="6">Kinesin-like protein</fullName>
    </recommendedName>
</protein>
<evidence type="ECO:0000256" key="4">
    <source>
        <dbReference type="ARBA" id="ARBA00023212"/>
    </source>
</evidence>
<evidence type="ECO:0000256" key="5">
    <source>
        <dbReference type="PROSITE-ProRule" id="PRU00283"/>
    </source>
</evidence>
<evidence type="ECO:0000256" key="7">
    <source>
        <dbReference type="SAM" id="MobiDB-lite"/>
    </source>
</evidence>
<dbReference type="PANTHER" id="PTHR47972">
    <property type="entry name" value="KINESIN-LIKE PROTEIN KLP-3"/>
    <property type="match status" value="1"/>
</dbReference>
<keyword evidence="3 6" id="KW-0067">ATP-binding</keyword>